<dbReference type="GO" id="GO:0005886">
    <property type="term" value="C:plasma membrane"/>
    <property type="evidence" value="ECO:0007669"/>
    <property type="project" value="UniProtKB-SubCell"/>
</dbReference>
<evidence type="ECO:0000256" key="10">
    <source>
        <dbReference type="ARBA" id="ARBA00022777"/>
    </source>
</evidence>
<dbReference type="SUPFAM" id="SSF52540">
    <property type="entry name" value="P-loop containing nucleoside triphosphate hydrolases"/>
    <property type="match status" value="1"/>
</dbReference>
<evidence type="ECO:0000256" key="5">
    <source>
        <dbReference type="ARBA" id="ARBA00022475"/>
    </source>
</evidence>
<evidence type="ECO:0000256" key="3">
    <source>
        <dbReference type="ARBA" id="ARBA00008883"/>
    </source>
</evidence>
<keyword evidence="10" id="KW-0418">Kinase</keyword>
<dbReference type="Pfam" id="PF13614">
    <property type="entry name" value="AAA_31"/>
    <property type="match status" value="1"/>
</dbReference>
<evidence type="ECO:0000259" key="18">
    <source>
        <dbReference type="Pfam" id="PF02706"/>
    </source>
</evidence>
<proteinExistence type="inferred from homology"/>
<dbReference type="Gene3D" id="3.40.50.300">
    <property type="entry name" value="P-loop containing nucleotide triphosphate hydrolases"/>
    <property type="match status" value="1"/>
</dbReference>
<protein>
    <recommendedName>
        <fullName evidence="4">non-specific protein-tyrosine kinase</fullName>
        <ecNumber evidence="4">2.7.10.2</ecNumber>
    </recommendedName>
</protein>
<dbReference type="Pfam" id="PF13807">
    <property type="entry name" value="GNVR"/>
    <property type="match status" value="1"/>
</dbReference>
<keyword evidence="8 17" id="KW-0812">Transmembrane</keyword>
<dbReference type="NCBIfam" id="TIGR01007">
    <property type="entry name" value="eps_fam"/>
    <property type="match status" value="1"/>
</dbReference>
<dbReference type="InterPro" id="IPR005702">
    <property type="entry name" value="Wzc-like_C"/>
</dbReference>
<dbReference type="AlphaFoldDB" id="A0A1M6MQ67"/>
<evidence type="ECO:0000256" key="17">
    <source>
        <dbReference type="SAM" id="Phobius"/>
    </source>
</evidence>
<keyword evidence="7" id="KW-0808">Transferase</keyword>
<keyword evidence="6" id="KW-0997">Cell inner membrane</keyword>
<feature type="domain" description="Polysaccharide chain length determinant N-terminal" evidence="18">
    <location>
        <begin position="28"/>
        <end position="117"/>
    </location>
</feature>
<evidence type="ECO:0000256" key="9">
    <source>
        <dbReference type="ARBA" id="ARBA00022741"/>
    </source>
</evidence>
<keyword evidence="9" id="KW-0547">Nucleotide-binding</keyword>
<dbReference type="PANTHER" id="PTHR32309">
    <property type="entry name" value="TYROSINE-PROTEIN KINASE"/>
    <property type="match status" value="1"/>
</dbReference>
<feature type="transmembrane region" description="Helical" evidence="17">
    <location>
        <begin position="40"/>
        <end position="59"/>
    </location>
</feature>
<keyword evidence="5" id="KW-1003">Cell membrane</keyword>
<keyword evidence="13 17" id="KW-0472">Membrane</keyword>
<dbReference type="EC" id="2.7.10.2" evidence="4"/>
<evidence type="ECO:0000259" key="19">
    <source>
        <dbReference type="Pfam" id="PF13614"/>
    </source>
</evidence>
<dbReference type="Proteomes" id="UP000189935">
    <property type="component" value="Chromosome I"/>
</dbReference>
<dbReference type="PANTHER" id="PTHR32309:SF13">
    <property type="entry name" value="FERRIC ENTEROBACTIN TRANSPORT PROTEIN FEPE"/>
    <property type="match status" value="1"/>
</dbReference>
<keyword evidence="14" id="KW-0829">Tyrosine-protein kinase</keyword>
<name>A0A1M6MQ67_9BRAD</name>
<organism evidence="21 22">
    <name type="scientific">Bradyrhizobium lablabi</name>
    <dbReference type="NCBI Taxonomy" id="722472"/>
    <lineage>
        <taxon>Bacteria</taxon>
        <taxon>Pseudomonadati</taxon>
        <taxon>Pseudomonadota</taxon>
        <taxon>Alphaproteobacteria</taxon>
        <taxon>Hyphomicrobiales</taxon>
        <taxon>Nitrobacteraceae</taxon>
        <taxon>Bradyrhizobium</taxon>
    </lineage>
</organism>
<keyword evidence="12 17" id="KW-1133">Transmembrane helix</keyword>
<comment type="similarity">
    <text evidence="3">Belongs to the etk/wzc family.</text>
</comment>
<dbReference type="InterPro" id="IPR050445">
    <property type="entry name" value="Bact_polysacc_biosynth/exp"/>
</dbReference>
<evidence type="ECO:0000256" key="12">
    <source>
        <dbReference type="ARBA" id="ARBA00022989"/>
    </source>
</evidence>
<evidence type="ECO:0000256" key="15">
    <source>
        <dbReference type="ARBA" id="ARBA00051245"/>
    </source>
</evidence>
<evidence type="ECO:0000259" key="20">
    <source>
        <dbReference type="Pfam" id="PF13807"/>
    </source>
</evidence>
<comment type="subcellular location">
    <subcellularLocation>
        <location evidence="1">Cell inner membrane</location>
        <topology evidence="1">Multi-pass membrane protein</topology>
    </subcellularLocation>
</comment>
<evidence type="ECO:0000256" key="6">
    <source>
        <dbReference type="ARBA" id="ARBA00022519"/>
    </source>
</evidence>
<feature type="domain" description="AAA" evidence="19">
    <location>
        <begin position="614"/>
        <end position="730"/>
    </location>
</feature>
<dbReference type="InterPro" id="IPR027417">
    <property type="entry name" value="P-loop_NTPase"/>
</dbReference>
<keyword evidence="16" id="KW-0175">Coiled coil</keyword>
<dbReference type="RefSeq" id="WP_079537763.1">
    <property type="nucleotide sequence ID" value="NZ_LT670844.1"/>
</dbReference>
<evidence type="ECO:0000313" key="21">
    <source>
        <dbReference type="EMBL" id="SHJ85638.1"/>
    </source>
</evidence>
<dbReference type="InterPro" id="IPR032807">
    <property type="entry name" value="GNVR"/>
</dbReference>
<keyword evidence="11" id="KW-0067">ATP-binding</keyword>
<feature type="coiled-coil region" evidence="16">
    <location>
        <begin position="220"/>
        <end position="283"/>
    </location>
</feature>
<dbReference type="InterPro" id="IPR025669">
    <property type="entry name" value="AAA_dom"/>
</dbReference>
<evidence type="ECO:0000256" key="7">
    <source>
        <dbReference type="ARBA" id="ARBA00022679"/>
    </source>
</evidence>
<dbReference type="CDD" id="cd05387">
    <property type="entry name" value="BY-kinase"/>
    <property type="match status" value="1"/>
</dbReference>
<evidence type="ECO:0000256" key="14">
    <source>
        <dbReference type="ARBA" id="ARBA00023137"/>
    </source>
</evidence>
<sequence>MDAPTTFSLRSAHSQEPIEDSSLNLASIIGLVTTFIRRQLSIFVFVIICCLTLGMIYLFTTPSRYTAHAMLLIDSSKVRLLQQQGPAGDTPVDTAQVETQVEILKSENIGLSVIKDLHLTSDPEFVGSGPGLIGGMLNQFVATPAKSDTQLERSSVGAFLRSRNITRVGRTYVLDIGYSSLSAKKSAEVANAIADAYVVDQLEAKYQATRRAGAWLQDRIKELRQQALDADRLVQQYKEKNKIIDVAGGTSTNGTRLLGEQQLSELNTQLSNAKAGAAEAKARYDRMVDVMKKDIPDASFNDSLHSDVINRLRSNYLDLAAKEAIWSARYGANHLAAVNLRTQMNELRRSINDELGRIAESFKNEYEVSKSRVDSLEGSLNGLISDAQVVNRDRLGLRELESNAQVYHTIYDNFLQRYMEVIQQQSFPITEARVISAATPPLQRSSPSTMLVLGLAGLAGLAMSIGIGILREAIDQVFRTAKQVEDALKTNCLAVLPKLSLFGAEEPSAATLGQMIGKPKGIGAVGLELASKFGLARQPTAKRNLPVVKENQRKSVEDGQLLIATDRALLLRDVVEEPLSHFAEGFRSIKVAADINGFVGSNKIIGVTSVLPNEGKTTVAANLAEAIAHAGKTVILIDGDLRNPTLSRLLSPSARSGLLEVLSNIRTADEVIYRDDVTGLAFMPAVLKSRFAHTNEILSSEEFKNLIEKLRKQYDYIIVDFPPVAPVVDVRAGAHVMDSFVCVVEWGRTNISLVQRHLLGTPEIYSRLLGVVLNKADLRAVDRYEWSYGKASYGQYYGHYGYS</sequence>
<gene>
    <name evidence="21" type="ORF">SAMN05444159_1699</name>
</gene>
<feature type="domain" description="Tyrosine-protein kinase G-rich" evidence="20">
    <location>
        <begin position="399"/>
        <end position="473"/>
    </location>
</feature>
<dbReference type="GO" id="GO:0005524">
    <property type="term" value="F:ATP binding"/>
    <property type="evidence" value="ECO:0007669"/>
    <property type="project" value="UniProtKB-KW"/>
</dbReference>
<accession>A0A1M6MQ67</accession>
<evidence type="ECO:0000256" key="2">
    <source>
        <dbReference type="ARBA" id="ARBA00007316"/>
    </source>
</evidence>
<evidence type="ECO:0000256" key="4">
    <source>
        <dbReference type="ARBA" id="ARBA00011903"/>
    </source>
</evidence>
<evidence type="ECO:0000256" key="8">
    <source>
        <dbReference type="ARBA" id="ARBA00022692"/>
    </source>
</evidence>
<evidence type="ECO:0000313" key="22">
    <source>
        <dbReference type="Proteomes" id="UP000189935"/>
    </source>
</evidence>
<dbReference type="GO" id="GO:0004715">
    <property type="term" value="F:non-membrane spanning protein tyrosine kinase activity"/>
    <property type="evidence" value="ECO:0007669"/>
    <property type="project" value="UniProtKB-EC"/>
</dbReference>
<dbReference type="Pfam" id="PF02706">
    <property type="entry name" value="Wzz"/>
    <property type="match status" value="1"/>
</dbReference>
<comment type="similarity">
    <text evidence="2">Belongs to the CpsD/CapB family.</text>
</comment>
<reference evidence="21 22" key="1">
    <citation type="submission" date="2016-11" db="EMBL/GenBank/DDBJ databases">
        <authorList>
            <person name="Jaros S."/>
            <person name="Januszkiewicz K."/>
            <person name="Wedrychowicz H."/>
        </authorList>
    </citation>
    <scope>NUCLEOTIDE SEQUENCE [LARGE SCALE GENOMIC DNA]</scope>
    <source>
        <strain evidence="21 22">GAS499</strain>
    </source>
</reference>
<evidence type="ECO:0000256" key="16">
    <source>
        <dbReference type="SAM" id="Coils"/>
    </source>
</evidence>
<evidence type="ECO:0000256" key="1">
    <source>
        <dbReference type="ARBA" id="ARBA00004429"/>
    </source>
</evidence>
<evidence type="ECO:0000256" key="11">
    <source>
        <dbReference type="ARBA" id="ARBA00022840"/>
    </source>
</evidence>
<dbReference type="EMBL" id="LT670844">
    <property type="protein sequence ID" value="SHJ85638.1"/>
    <property type="molecule type" value="Genomic_DNA"/>
</dbReference>
<dbReference type="InterPro" id="IPR003856">
    <property type="entry name" value="LPS_length_determ_N"/>
</dbReference>
<dbReference type="OrthoDB" id="230260at2"/>
<comment type="catalytic activity">
    <reaction evidence="15">
        <text>L-tyrosyl-[protein] + ATP = O-phospho-L-tyrosyl-[protein] + ADP + H(+)</text>
        <dbReference type="Rhea" id="RHEA:10596"/>
        <dbReference type="Rhea" id="RHEA-COMP:10136"/>
        <dbReference type="Rhea" id="RHEA-COMP:20101"/>
        <dbReference type="ChEBI" id="CHEBI:15378"/>
        <dbReference type="ChEBI" id="CHEBI:30616"/>
        <dbReference type="ChEBI" id="CHEBI:46858"/>
        <dbReference type="ChEBI" id="CHEBI:61978"/>
        <dbReference type="ChEBI" id="CHEBI:456216"/>
        <dbReference type="EC" id="2.7.10.2"/>
    </reaction>
</comment>
<evidence type="ECO:0000256" key="13">
    <source>
        <dbReference type="ARBA" id="ARBA00023136"/>
    </source>
</evidence>